<protein>
    <recommendedName>
        <fullName evidence="6">Dihydroorotase</fullName>
        <shortName evidence="6">DHOase</shortName>
        <ecNumber evidence="6">3.5.2.3</ecNumber>
    </recommendedName>
</protein>
<dbReference type="SUPFAM" id="SSF51556">
    <property type="entry name" value="Metallo-dependent hydrolases"/>
    <property type="match status" value="1"/>
</dbReference>
<dbReference type="InterPro" id="IPR006680">
    <property type="entry name" value="Amidohydro-rel"/>
</dbReference>
<sequence>MELLIKNGTVVDFSKSFNGDIYIRDGIIEEIGTNLKKSCETIDAKGKTVMPAFIDLHSHFRDPGLTYKEDIESGSKAAVRGGYTTVNLMGNTKPVCSNMDIVRYVEEKADKLGLVKANQTVSITRDLEGKDISHLEDLDDSVKCISDDGKGVCSSENMLKAMKIAKKRNWVVMSHAEDMEVSYISTRLSENLMTVRDLELAKFTGAHLHLCHVSTKEAIKAIKNAKDEGYDITCEVTPHHICLTGEDRYKVNPPLREEEDRQKLIKAIKDGYVDAIGTDHAPHTKEDKKNGACGISGIETSFSICYTELVKKENISLKKLSEIMSKTPAEILKLKKGKIEPGYDGDVVILDLETKYKVDHNDFLSKGKNTCFDGMELYGVVLKTIKKGKVVYNI</sequence>
<dbReference type="PROSITE" id="PS00483">
    <property type="entry name" value="DIHYDROOROTASE_2"/>
    <property type="match status" value="1"/>
</dbReference>
<evidence type="ECO:0000259" key="7">
    <source>
        <dbReference type="Pfam" id="PF01979"/>
    </source>
</evidence>
<evidence type="ECO:0000256" key="1">
    <source>
        <dbReference type="ARBA" id="ARBA00002368"/>
    </source>
</evidence>
<evidence type="ECO:0000256" key="3">
    <source>
        <dbReference type="ARBA" id="ARBA00022723"/>
    </source>
</evidence>
<comment type="cofactor">
    <cofactor evidence="6">
        <name>Zn(2+)</name>
        <dbReference type="ChEBI" id="CHEBI:29105"/>
    </cofactor>
    <text evidence="6">Binds 2 Zn(2+) ions per subunit.</text>
</comment>
<dbReference type="UniPathway" id="UPA00070">
    <property type="reaction ID" value="UER00117"/>
</dbReference>
<dbReference type="PANTHER" id="PTHR43668:SF2">
    <property type="entry name" value="ALLANTOINASE"/>
    <property type="match status" value="1"/>
</dbReference>
<name>A0A1W1XL56_9CLOT</name>
<dbReference type="EMBL" id="FWXH01000007">
    <property type="protein sequence ID" value="SMC24700.1"/>
    <property type="molecule type" value="Genomic_DNA"/>
</dbReference>
<evidence type="ECO:0000256" key="4">
    <source>
        <dbReference type="ARBA" id="ARBA00022801"/>
    </source>
</evidence>
<reference evidence="8 9" key="1">
    <citation type="submission" date="2017-04" db="EMBL/GenBank/DDBJ databases">
        <authorList>
            <person name="Afonso C.L."/>
            <person name="Miller P.J."/>
            <person name="Scott M.A."/>
            <person name="Spackman E."/>
            <person name="Goraichik I."/>
            <person name="Dimitrov K.M."/>
            <person name="Suarez D.L."/>
            <person name="Swayne D.E."/>
        </authorList>
    </citation>
    <scope>NUCLEOTIDE SEQUENCE [LARGE SCALE GENOMIC DNA]</scope>
    <source>
        <strain evidence="8 9">DSM 12555</strain>
    </source>
</reference>
<keyword evidence="9" id="KW-1185">Reference proteome</keyword>
<dbReference type="Pfam" id="PF01979">
    <property type="entry name" value="Amidohydro_1"/>
    <property type="match status" value="1"/>
</dbReference>
<organism evidence="8 9">
    <name type="scientific">Clostridium acidisoli DSM 12555</name>
    <dbReference type="NCBI Taxonomy" id="1121291"/>
    <lineage>
        <taxon>Bacteria</taxon>
        <taxon>Bacillati</taxon>
        <taxon>Bacillota</taxon>
        <taxon>Clostridia</taxon>
        <taxon>Eubacteriales</taxon>
        <taxon>Clostridiaceae</taxon>
        <taxon>Clostridium</taxon>
    </lineage>
</organism>
<feature type="binding site" evidence="6">
    <location>
        <position position="283"/>
    </location>
    <ligand>
        <name>substrate</name>
    </ligand>
</feature>
<dbReference type="AlphaFoldDB" id="A0A1W1XL56"/>
<dbReference type="InterPro" id="IPR050138">
    <property type="entry name" value="DHOase/Allantoinase_Hydrolase"/>
</dbReference>
<feature type="binding site" evidence="6">
    <location>
        <position position="57"/>
    </location>
    <ligand>
        <name>Zn(2+)</name>
        <dbReference type="ChEBI" id="CHEBI:29105"/>
        <label>1</label>
    </ligand>
</feature>
<feature type="binding site" evidence="6">
    <location>
        <position position="59"/>
    </location>
    <ligand>
        <name>Zn(2+)</name>
        <dbReference type="ChEBI" id="CHEBI:29105"/>
        <label>1</label>
    </ligand>
</feature>
<dbReference type="STRING" id="1121291.SAMN02745134_02272"/>
<dbReference type="GO" id="GO:0006145">
    <property type="term" value="P:purine nucleobase catabolic process"/>
    <property type="evidence" value="ECO:0007669"/>
    <property type="project" value="TreeGrafter"/>
</dbReference>
<dbReference type="Gene3D" id="3.20.20.140">
    <property type="entry name" value="Metal-dependent hydrolases"/>
    <property type="match status" value="1"/>
</dbReference>
<dbReference type="CDD" id="cd01317">
    <property type="entry name" value="DHOase_IIa"/>
    <property type="match status" value="1"/>
</dbReference>
<feature type="binding site" evidence="6">
    <location>
        <position position="91"/>
    </location>
    <ligand>
        <name>substrate</name>
    </ligand>
</feature>
<proteinExistence type="inferred from homology"/>
<comment type="function">
    <text evidence="1 6">Catalyzes the reversible cyclization of carbamoyl aspartate to dihydroorotate.</text>
</comment>
<feature type="domain" description="Amidohydrolase-related" evidence="7">
    <location>
        <begin position="48"/>
        <end position="391"/>
    </location>
</feature>
<feature type="binding site" evidence="6">
    <location>
        <position position="148"/>
    </location>
    <ligand>
        <name>Zn(2+)</name>
        <dbReference type="ChEBI" id="CHEBI:29105"/>
        <label>2</label>
    </ligand>
</feature>
<feature type="binding site" evidence="6">
    <location>
        <position position="279"/>
    </location>
    <ligand>
        <name>Zn(2+)</name>
        <dbReference type="ChEBI" id="CHEBI:29105"/>
        <label>1</label>
    </ligand>
</feature>
<dbReference type="PANTHER" id="PTHR43668">
    <property type="entry name" value="ALLANTOINASE"/>
    <property type="match status" value="1"/>
</dbReference>
<accession>A0A1W1XL56</accession>
<dbReference type="GO" id="GO:0008270">
    <property type="term" value="F:zinc ion binding"/>
    <property type="evidence" value="ECO:0007669"/>
    <property type="project" value="UniProtKB-UniRule"/>
</dbReference>
<dbReference type="GO" id="GO:0004038">
    <property type="term" value="F:allantoinase activity"/>
    <property type="evidence" value="ECO:0007669"/>
    <property type="project" value="TreeGrafter"/>
</dbReference>
<dbReference type="EC" id="3.5.2.3" evidence="6"/>
<evidence type="ECO:0000313" key="9">
    <source>
        <dbReference type="Proteomes" id="UP000192468"/>
    </source>
</evidence>
<dbReference type="InterPro" id="IPR004722">
    <property type="entry name" value="DHOase"/>
</dbReference>
<feature type="binding site" evidence="6">
    <location>
        <position position="148"/>
    </location>
    <ligand>
        <name>Zn(2+)</name>
        <dbReference type="ChEBI" id="CHEBI:29105"/>
        <label>1</label>
    </ligand>
</feature>
<evidence type="ECO:0000256" key="6">
    <source>
        <dbReference type="HAMAP-Rule" id="MF_00220"/>
    </source>
</evidence>
<dbReference type="HAMAP" id="MF_00220_B">
    <property type="entry name" value="PyrC_classI_B"/>
    <property type="match status" value="1"/>
</dbReference>
<feature type="binding site" evidence="6">
    <location>
        <position position="252"/>
    </location>
    <ligand>
        <name>substrate</name>
    </ligand>
</feature>
<evidence type="ECO:0000256" key="5">
    <source>
        <dbReference type="ARBA" id="ARBA00022975"/>
    </source>
</evidence>
<keyword evidence="5 6" id="KW-0665">Pyrimidine biosynthesis</keyword>
<comment type="catalytic activity">
    <reaction evidence="6">
        <text>(S)-dihydroorotate + H2O = N-carbamoyl-L-aspartate + H(+)</text>
        <dbReference type="Rhea" id="RHEA:24296"/>
        <dbReference type="ChEBI" id="CHEBI:15377"/>
        <dbReference type="ChEBI" id="CHEBI:15378"/>
        <dbReference type="ChEBI" id="CHEBI:30864"/>
        <dbReference type="ChEBI" id="CHEBI:32814"/>
        <dbReference type="EC" id="3.5.2.3"/>
    </reaction>
</comment>
<keyword evidence="4 6" id="KW-0378">Hydrolase</keyword>
<dbReference type="InterPro" id="IPR011059">
    <property type="entry name" value="Metal-dep_hydrolase_composite"/>
</dbReference>
<comment type="pathway">
    <text evidence="6">Pyrimidine metabolism; UMP biosynthesis via de novo pathway; (S)-dihydroorotate from bicarbonate: step 3/3.</text>
</comment>
<feature type="binding site" evidence="6">
    <location>
        <begin position="59"/>
        <end position="61"/>
    </location>
    <ligand>
        <name>substrate</name>
    </ligand>
</feature>
<comment type="similarity">
    <text evidence="2 6">Belongs to the metallo-dependent hydrolases superfamily. DHOase family. Class I DHOase subfamily.</text>
</comment>
<dbReference type="InterPro" id="IPR002195">
    <property type="entry name" value="Dihydroorotase_CS"/>
</dbReference>
<evidence type="ECO:0000256" key="2">
    <source>
        <dbReference type="ARBA" id="ARBA00010286"/>
    </source>
</evidence>
<feature type="active site" evidence="6">
    <location>
        <position position="279"/>
    </location>
</feature>
<dbReference type="GO" id="GO:0004151">
    <property type="term" value="F:dihydroorotase activity"/>
    <property type="evidence" value="ECO:0007669"/>
    <property type="project" value="UniProtKB-UniRule"/>
</dbReference>
<feature type="binding site" evidence="6">
    <location>
        <position position="212"/>
    </location>
    <ligand>
        <name>Zn(2+)</name>
        <dbReference type="ChEBI" id="CHEBI:29105"/>
        <label>2</label>
    </ligand>
</feature>
<dbReference type="InterPro" id="IPR032466">
    <property type="entry name" value="Metal_Hydrolase"/>
</dbReference>
<comment type="caution">
    <text evidence="6">Lacks conserved residue(s) required for the propagation of feature annotation.</text>
</comment>
<gene>
    <name evidence="6" type="primary">pyrC</name>
    <name evidence="8" type="ORF">SAMN02745134_02272</name>
</gene>
<keyword evidence="3 6" id="KW-0479">Metal-binding</keyword>
<evidence type="ECO:0000313" key="8">
    <source>
        <dbReference type="EMBL" id="SMC24700.1"/>
    </source>
</evidence>
<dbReference type="NCBIfam" id="TIGR00857">
    <property type="entry name" value="pyrC_multi"/>
    <property type="match status" value="1"/>
</dbReference>
<dbReference type="RefSeq" id="WP_084116102.1">
    <property type="nucleotide sequence ID" value="NZ_FWXH01000007.1"/>
</dbReference>
<feature type="binding site" evidence="6">
    <location>
        <position position="175"/>
    </location>
    <ligand>
        <name>Zn(2+)</name>
        <dbReference type="ChEBI" id="CHEBI:29105"/>
        <label>2</label>
    </ligand>
</feature>
<dbReference type="Proteomes" id="UP000192468">
    <property type="component" value="Unassembled WGS sequence"/>
</dbReference>
<dbReference type="SUPFAM" id="SSF51338">
    <property type="entry name" value="Composite domain of metallo-dependent hydrolases"/>
    <property type="match status" value="1"/>
</dbReference>
<dbReference type="GO" id="GO:0005737">
    <property type="term" value="C:cytoplasm"/>
    <property type="evidence" value="ECO:0007669"/>
    <property type="project" value="TreeGrafter"/>
</dbReference>
<dbReference type="GO" id="GO:0044205">
    <property type="term" value="P:'de novo' UMP biosynthetic process"/>
    <property type="evidence" value="ECO:0007669"/>
    <property type="project" value="UniProtKB-UniRule"/>
</dbReference>
<dbReference type="OrthoDB" id="9765462at2"/>
<keyword evidence="6" id="KW-0862">Zinc</keyword>